<accession>A0ABQ1G143</accession>
<evidence type="ECO:0000256" key="2">
    <source>
        <dbReference type="ARBA" id="ARBA00023125"/>
    </source>
</evidence>
<dbReference type="PROSITE" id="PS51464">
    <property type="entry name" value="SIS"/>
    <property type="match status" value="1"/>
</dbReference>
<dbReference type="InterPro" id="IPR035472">
    <property type="entry name" value="RpiR-like_SIS"/>
</dbReference>
<protein>
    <submittedName>
        <fullName evidence="6">RpiR family transcriptional regulator</fullName>
    </submittedName>
</protein>
<dbReference type="PROSITE" id="PS51071">
    <property type="entry name" value="HTH_RPIR"/>
    <property type="match status" value="1"/>
</dbReference>
<keyword evidence="1" id="KW-0805">Transcription regulation</keyword>
<dbReference type="Pfam" id="PF01380">
    <property type="entry name" value="SIS"/>
    <property type="match status" value="1"/>
</dbReference>
<dbReference type="SUPFAM" id="SSF46689">
    <property type="entry name" value="Homeodomain-like"/>
    <property type="match status" value="1"/>
</dbReference>
<evidence type="ECO:0000256" key="1">
    <source>
        <dbReference type="ARBA" id="ARBA00023015"/>
    </source>
</evidence>
<dbReference type="InterPro" id="IPR047640">
    <property type="entry name" value="RpiR-like"/>
</dbReference>
<dbReference type="PANTHER" id="PTHR30514:SF18">
    <property type="entry name" value="RPIR-FAMILY TRANSCRIPTIONAL REGULATOR"/>
    <property type="match status" value="1"/>
</dbReference>
<dbReference type="PANTHER" id="PTHR30514">
    <property type="entry name" value="GLUCOKINASE"/>
    <property type="match status" value="1"/>
</dbReference>
<gene>
    <name evidence="6" type="ORF">GCM10010917_19030</name>
</gene>
<proteinExistence type="predicted"/>
<comment type="caution">
    <text evidence="6">The sequence shown here is derived from an EMBL/GenBank/DDBJ whole genome shotgun (WGS) entry which is preliminary data.</text>
</comment>
<keyword evidence="2" id="KW-0238">DNA-binding</keyword>
<organism evidence="6 7">
    <name type="scientific">Paenibacillus physcomitrellae</name>
    <dbReference type="NCBI Taxonomy" id="1619311"/>
    <lineage>
        <taxon>Bacteria</taxon>
        <taxon>Bacillati</taxon>
        <taxon>Bacillota</taxon>
        <taxon>Bacilli</taxon>
        <taxon>Bacillales</taxon>
        <taxon>Paenibacillaceae</taxon>
        <taxon>Paenibacillus</taxon>
    </lineage>
</organism>
<dbReference type="InterPro" id="IPR001347">
    <property type="entry name" value="SIS_dom"/>
</dbReference>
<dbReference type="Gene3D" id="3.40.50.10490">
    <property type="entry name" value="Glucose-6-phosphate isomerase like protein, domain 1"/>
    <property type="match status" value="1"/>
</dbReference>
<dbReference type="InterPro" id="IPR009057">
    <property type="entry name" value="Homeodomain-like_sf"/>
</dbReference>
<keyword evidence="3" id="KW-0804">Transcription</keyword>
<feature type="domain" description="HTH rpiR-type" evidence="4">
    <location>
        <begin position="1"/>
        <end position="74"/>
    </location>
</feature>
<dbReference type="SUPFAM" id="SSF53697">
    <property type="entry name" value="SIS domain"/>
    <property type="match status" value="1"/>
</dbReference>
<sequence length="278" mass="31488">MIDLTFANRKFSRGHQRIADYISKNVDNIPYMVEEDLAHACEVSISTVSRFWAEIGFKNLKDFKQQVKDAAQISPVRKLQSAFDKMSENSPGAHLLTSADYLEQTAQHLDQEHFEQAAAMLSHAGTVYLYGPGSAEALAALMDFRLMRFGVEVRRLDRGGHELLNSLIHIREQDVIVIFGFVSESPEMAVLFDFARSRGCSTLLITDLLVSDMRPKADLVLYTARGELWEFHSMVAPIALVETLIVAVGKQRGQQALQGSEELHKLRHQYQRWLPKRV</sequence>
<keyword evidence="7" id="KW-1185">Reference proteome</keyword>
<evidence type="ECO:0000313" key="7">
    <source>
        <dbReference type="Proteomes" id="UP000609323"/>
    </source>
</evidence>
<dbReference type="Proteomes" id="UP000609323">
    <property type="component" value="Unassembled WGS sequence"/>
</dbReference>
<reference evidence="7" key="1">
    <citation type="journal article" date="2019" name="Int. J. Syst. Evol. Microbiol.">
        <title>The Global Catalogue of Microorganisms (GCM) 10K type strain sequencing project: providing services to taxonomists for standard genome sequencing and annotation.</title>
        <authorList>
            <consortium name="The Broad Institute Genomics Platform"/>
            <consortium name="The Broad Institute Genome Sequencing Center for Infectious Disease"/>
            <person name="Wu L."/>
            <person name="Ma J."/>
        </authorList>
    </citation>
    <scope>NUCLEOTIDE SEQUENCE [LARGE SCALE GENOMIC DNA]</scope>
    <source>
        <strain evidence="7">CGMCC 1.15044</strain>
    </source>
</reference>
<evidence type="ECO:0000259" key="4">
    <source>
        <dbReference type="PROSITE" id="PS51071"/>
    </source>
</evidence>
<dbReference type="Gene3D" id="1.10.10.10">
    <property type="entry name" value="Winged helix-like DNA-binding domain superfamily/Winged helix DNA-binding domain"/>
    <property type="match status" value="1"/>
</dbReference>
<dbReference type="InterPro" id="IPR000281">
    <property type="entry name" value="HTH_RpiR"/>
</dbReference>
<evidence type="ECO:0000259" key="5">
    <source>
        <dbReference type="PROSITE" id="PS51464"/>
    </source>
</evidence>
<dbReference type="InterPro" id="IPR036388">
    <property type="entry name" value="WH-like_DNA-bd_sf"/>
</dbReference>
<dbReference type="Pfam" id="PF01418">
    <property type="entry name" value="HTH_6"/>
    <property type="match status" value="1"/>
</dbReference>
<evidence type="ECO:0000256" key="3">
    <source>
        <dbReference type="ARBA" id="ARBA00023163"/>
    </source>
</evidence>
<dbReference type="EMBL" id="BMHF01000005">
    <property type="protein sequence ID" value="GGA33998.1"/>
    <property type="molecule type" value="Genomic_DNA"/>
</dbReference>
<dbReference type="CDD" id="cd05013">
    <property type="entry name" value="SIS_RpiR"/>
    <property type="match status" value="1"/>
</dbReference>
<evidence type="ECO:0000313" key="6">
    <source>
        <dbReference type="EMBL" id="GGA33998.1"/>
    </source>
</evidence>
<dbReference type="RefSeq" id="WP_094094875.1">
    <property type="nucleotide sequence ID" value="NZ_BMHF01000005.1"/>
</dbReference>
<feature type="domain" description="SIS" evidence="5">
    <location>
        <begin position="117"/>
        <end position="250"/>
    </location>
</feature>
<name>A0ABQ1G143_9BACL</name>
<dbReference type="InterPro" id="IPR046348">
    <property type="entry name" value="SIS_dom_sf"/>
</dbReference>